<comment type="caution">
    <text evidence="1">The sequence shown here is derived from an EMBL/GenBank/DDBJ whole genome shotgun (WGS) entry which is preliminary data.</text>
</comment>
<dbReference type="AlphaFoldDB" id="A0AAW0JMC9"/>
<evidence type="ECO:0000313" key="2">
    <source>
        <dbReference type="Proteomes" id="UP000237347"/>
    </source>
</evidence>
<accession>A0AAW0JMC9</accession>
<evidence type="ECO:0000313" key="1">
    <source>
        <dbReference type="EMBL" id="KAK7827637.1"/>
    </source>
</evidence>
<proteinExistence type="predicted"/>
<protein>
    <submittedName>
        <fullName evidence="1">Uncharacterized protein</fullName>
    </submittedName>
</protein>
<sequence>MATLPRDFDDFSNQLEEGEIHDTLQQCGRMAYSCFNWTVTITMNLPLEKIHLFTKLLTVHPPIKSYLLSWPHLEARALCSRPVVDKFARISATNNSTNFLQSAAMESSTKA</sequence>
<name>A0AAW0JMC9_QUESU</name>
<keyword evidence="2" id="KW-1185">Reference proteome</keyword>
<organism evidence="1 2">
    <name type="scientific">Quercus suber</name>
    <name type="common">Cork oak</name>
    <dbReference type="NCBI Taxonomy" id="58331"/>
    <lineage>
        <taxon>Eukaryota</taxon>
        <taxon>Viridiplantae</taxon>
        <taxon>Streptophyta</taxon>
        <taxon>Embryophyta</taxon>
        <taxon>Tracheophyta</taxon>
        <taxon>Spermatophyta</taxon>
        <taxon>Magnoliopsida</taxon>
        <taxon>eudicotyledons</taxon>
        <taxon>Gunneridae</taxon>
        <taxon>Pentapetalae</taxon>
        <taxon>rosids</taxon>
        <taxon>fabids</taxon>
        <taxon>Fagales</taxon>
        <taxon>Fagaceae</taxon>
        <taxon>Quercus</taxon>
    </lineage>
</organism>
<gene>
    <name evidence="1" type="ORF">CFP56_030948</name>
</gene>
<dbReference type="Proteomes" id="UP000237347">
    <property type="component" value="Unassembled WGS sequence"/>
</dbReference>
<reference evidence="1 2" key="1">
    <citation type="journal article" date="2018" name="Sci. Data">
        <title>The draft genome sequence of cork oak.</title>
        <authorList>
            <person name="Ramos A.M."/>
            <person name="Usie A."/>
            <person name="Barbosa P."/>
            <person name="Barros P.M."/>
            <person name="Capote T."/>
            <person name="Chaves I."/>
            <person name="Simoes F."/>
            <person name="Abreu I."/>
            <person name="Carrasquinho I."/>
            <person name="Faro C."/>
            <person name="Guimaraes J.B."/>
            <person name="Mendonca D."/>
            <person name="Nobrega F."/>
            <person name="Rodrigues L."/>
            <person name="Saibo N.J.M."/>
            <person name="Varela M.C."/>
            <person name="Egas C."/>
            <person name="Matos J."/>
            <person name="Miguel C.M."/>
            <person name="Oliveira M.M."/>
            <person name="Ricardo C.P."/>
            <person name="Goncalves S."/>
        </authorList>
    </citation>
    <scope>NUCLEOTIDE SEQUENCE [LARGE SCALE GENOMIC DNA]</scope>
    <source>
        <strain evidence="2">cv. HL8</strain>
    </source>
</reference>
<dbReference type="EMBL" id="PKMF04000518">
    <property type="protein sequence ID" value="KAK7827637.1"/>
    <property type="molecule type" value="Genomic_DNA"/>
</dbReference>